<dbReference type="RefSeq" id="WP_218318512.1">
    <property type="nucleotide sequence ID" value="NZ_JAEEGC010000004.1"/>
</dbReference>
<reference evidence="1" key="1">
    <citation type="submission" date="2020-12" db="EMBL/GenBank/DDBJ databases">
        <title>Clostridium thailandense sp. nov., a novel acetogenic bacterium isolated from peat land soil in Thailand.</title>
        <authorList>
            <person name="Chaikitkaew S."/>
            <person name="Birkeland N.K."/>
        </authorList>
    </citation>
    <scope>NUCLEOTIDE SEQUENCE</scope>
    <source>
        <strain evidence="1">PL3</strain>
    </source>
</reference>
<protein>
    <recommendedName>
        <fullName evidence="3">Restriction endonuclease type IV Mrr domain-containing protein</fullName>
    </recommendedName>
</protein>
<evidence type="ECO:0000313" key="1">
    <source>
        <dbReference type="EMBL" id="MBV7271476.1"/>
    </source>
</evidence>
<organism evidence="1 2">
    <name type="scientific">Clostridium thailandense</name>
    <dbReference type="NCBI Taxonomy" id="2794346"/>
    <lineage>
        <taxon>Bacteria</taxon>
        <taxon>Bacillati</taxon>
        <taxon>Bacillota</taxon>
        <taxon>Clostridia</taxon>
        <taxon>Eubacteriales</taxon>
        <taxon>Clostridiaceae</taxon>
        <taxon>Clostridium</taxon>
    </lineage>
</organism>
<proteinExistence type="predicted"/>
<accession>A0A949WPL6</accession>
<comment type="caution">
    <text evidence="1">The sequence shown here is derived from an EMBL/GenBank/DDBJ whole genome shotgun (WGS) entry which is preliminary data.</text>
</comment>
<dbReference type="AlphaFoldDB" id="A0A949WPL6"/>
<keyword evidence="2" id="KW-1185">Reference proteome</keyword>
<dbReference type="EMBL" id="JAEEGC010000004">
    <property type="protein sequence ID" value="MBV7271476.1"/>
    <property type="molecule type" value="Genomic_DNA"/>
</dbReference>
<dbReference type="Proteomes" id="UP000694308">
    <property type="component" value="Unassembled WGS sequence"/>
</dbReference>
<evidence type="ECO:0000313" key="2">
    <source>
        <dbReference type="Proteomes" id="UP000694308"/>
    </source>
</evidence>
<sequence>MVSKEKILELLNTLHEHTMAKDIFVPVLKKMKLGGVKFTGGPEEQGIDIEYYELTEPEKHKSYVGIQFKKGDLIYSGKGSKNSVKEVKNQAEEAFEKEIHDIDLHGTVYISRFVVATTGDINEKARTFIGRARQKGNDRRIDYWIGDRLAEYIQTYWITEFMQYFHISEDDDKNEDEEFEDHVVDSEYIYENYKDLISKCERVRGTISGMELDILKIIIRLKVFKENSNVTLSDLLFELGKSEDYISNELNNLARKLEYLEFYENDIYIKGKASFLVELAMKIIDELIDAEEETESAEEIFDSLIS</sequence>
<evidence type="ECO:0008006" key="3">
    <source>
        <dbReference type="Google" id="ProtNLM"/>
    </source>
</evidence>
<name>A0A949WPL6_9CLOT</name>
<gene>
    <name evidence="1" type="ORF">I6U48_00890</name>
</gene>